<evidence type="ECO:0000313" key="3">
    <source>
        <dbReference type="Proteomes" id="UP000219453"/>
    </source>
</evidence>
<evidence type="ECO:0000256" key="1">
    <source>
        <dbReference type="SAM" id="MobiDB-lite"/>
    </source>
</evidence>
<dbReference type="Proteomes" id="UP000219453">
    <property type="component" value="Unassembled WGS sequence"/>
</dbReference>
<feature type="compositionally biased region" description="Basic and acidic residues" evidence="1">
    <location>
        <begin position="55"/>
        <end position="66"/>
    </location>
</feature>
<keyword evidence="3" id="KW-1185">Reference proteome</keyword>
<accession>A0A285N6T0</accession>
<reference evidence="2 3" key="1">
    <citation type="submission" date="2017-09" db="EMBL/GenBank/DDBJ databases">
        <authorList>
            <person name="Ehlers B."/>
            <person name="Leendertz F.H."/>
        </authorList>
    </citation>
    <scope>NUCLEOTIDE SEQUENCE [LARGE SCALE GENOMIC DNA]</scope>
    <source>
        <strain evidence="2 3">DSM 27208</strain>
    </source>
</reference>
<proteinExistence type="predicted"/>
<protein>
    <submittedName>
        <fullName evidence="2">Uncharacterized protein</fullName>
    </submittedName>
</protein>
<sequence>MGSKRHLTPREILGDRRRGRHLTAAEILRDELDAESASNGEPDSVDDGDAADGAEFGRETTDRRETAGVGWEWVDDDRIQSRDD</sequence>
<evidence type="ECO:0000313" key="2">
    <source>
        <dbReference type="EMBL" id="SNZ03421.1"/>
    </source>
</evidence>
<gene>
    <name evidence="2" type="ORF">SAMN06269185_0272</name>
</gene>
<organism evidence="2 3">
    <name type="scientific">Natronoarchaeum philippinense</name>
    <dbReference type="NCBI Taxonomy" id="558529"/>
    <lineage>
        <taxon>Archaea</taxon>
        <taxon>Methanobacteriati</taxon>
        <taxon>Methanobacteriota</taxon>
        <taxon>Stenosarchaea group</taxon>
        <taxon>Halobacteria</taxon>
        <taxon>Halobacteriales</taxon>
        <taxon>Natronoarchaeaceae</taxon>
    </lineage>
</organism>
<dbReference type="EMBL" id="OBEJ01000001">
    <property type="protein sequence ID" value="SNZ03421.1"/>
    <property type="molecule type" value="Genomic_DNA"/>
</dbReference>
<feature type="region of interest" description="Disordered" evidence="1">
    <location>
        <begin position="29"/>
        <end position="84"/>
    </location>
</feature>
<name>A0A285N6T0_NATPI</name>
<dbReference type="AlphaFoldDB" id="A0A285N6T0"/>
<feature type="compositionally biased region" description="Acidic residues" evidence="1">
    <location>
        <begin position="43"/>
        <end position="52"/>
    </location>
</feature>
<dbReference type="RefSeq" id="WP_097007325.1">
    <property type="nucleotide sequence ID" value="NZ_OBEJ01000001.1"/>
</dbReference>